<keyword evidence="2" id="KW-1185">Reference proteome</keyword>
<gene>
    <name evidence="1" type="ORF">GA0061098_101645</name>
</gene>
<dbReference type="Proteomes" id="UP000199184">
    <property type="component" value="Unassembled WGS sequence"/>
</dbReference>
<evidence type="ECO:0000313" key="2">
    <source>
        <dbReference type="Proteomes" id="UP000199184"/>
    </source>
</evidence>
<proteinExistence type="predicted"/>
<evidence type="ECO:0000313" key="1">
    <source>
        <dbReference type="EMBL" id="SCB51747.1"/>
    </source>
</evidence>
<protein>
    <submittedName>
        <fullName evidence="1">Uncharacterized protein</fullName>
    </submittedName>
</protein>
<reference evidence="2" key="1">
    <citation type="submission" date="2016-08" db="EMBL/GenBank/DDBJ databases">
        <authorList>
            <person name="Varghese N."/>
            <person name="Submissions Spin"/>
        </authorList>
    </citation>
    <scope>NUCLEOTIDE SEQUENCE [LARGE SCALE GENOMIC DNA]</scope>
    <source>
        <strain evidence="2">ERR11</strain>
    </source>
</reference>
<dbReference type="RefSeq" id="WP_091963853.1">
    <property type="nucleotide sequence ID" value="NZ_FMAI01000016.1"/>
</dbReference>
<organism evidence="1 2">
    <name type="scientific">Bradyrhizobium shewense</name>
    <dbReference type="NCBI Taxonomy" id="1761772"/>
    <lineage>
        <taxon>Bacteria</taxon>
        <taxon>Pseudomonadati</taxon>
        <taxon>Pseudomonadota</taxon>
        <taxon>Alphaproteobacteria</taxon>
        <taxon>Hyphomicrobiales</taxon>
        <taxon>Nitrobacteraceae</taxon>
        <taxon>Bradyrhizobium</taxon>
    </lineage>
</organism>
<accession>A0A1C3XHI3</accession>
<dbReference type="EMBL" id="FMAI01000016">
    <property type="protein sequence ID" value="SCB51747.1"/>
    <property type="molecule type" value="Genomic_DNA"/>
</dbReference>
<dbReference type="AlphaFoldDB" id="A0A1C3XHI3"/>
<name>A0A1C3XHI3_9BRAD</name>
<sequence>MLIMHGVRNEVYHAGLQHEAILPSLAVFYFDVVCGFLNGYRPSYFGWSSGQRLPDRSKKYFKGHPSFPGEIEDFGRGCGTLSAACAHNSVTTVATLADHLDEIIQEQDTCIKIVADGVYENQRTTRDQAVVDCQTWPLAFSQEALAFAQKRGFSGNPLQFVEWLGKNYPLKAKRDPIQRWAQRADKLRMEKNPHSALRRYKAFIKETERLREWILEAADACEREIDAAIDRARGK</sequence>